<keyword evidence="2 4" id="KW-0808">Transferase</keyword>
<dbReference type="AlphaFoldDB" id="A0A5A7R2Q2"/>
<gene>
    <name evidence="4" type="ORF">STAS_29103</name>
</gene>
<protein>
    <submittedName>
        <fullName evidence="4">HXXXD-type acyl-transferase family protein</fullName>
    </submittedName>
</protein>
<keyword evidence="3" id="KW-0012">Acyltransferase</keyword>
<dbReference type="PANTHER" id="PTHR31623:SF17">
    <property type="entry name" value="F21J9.9"/>
    <property type="match status" value="1"/>
</dbReference>
<dbReference type="EMBL" id="BKCP01009848">
    <property type="protein sequence ID" value="GER51698.1"/>
    <property type="molecule type" value="Genomic_DNA"/>
</dbReference>
<keyword evidence="5" id="KW-1185">Reference proteome</keyword>
<evidence type="ECO:0000313" key="5">
    <source>
        <dbReference type="Proteomes" id="UP000325081"/>
    </source>
</evidence>
<dbReference type="OrthoDB" id="671439at2759"/>
<reference evidence="5" key="1">
    <citation type="journal article" date="2019" name="Curr. Biol.">
        <title>Genome Sequence of Striga asiatica Provides Insight into the Evolution of Plant Parasitism.</title>
        <authorList>
            <person name="Yoshida S."/>
            <person name="Kim S."/>
            <person name="Wafula E.K."/>
            <person name="Tanskanen J."/>
            <person name="Kim Y.M."/>
            <person name="Honaas L."/>
            <person name="Yang Z."/>
            <person name="Spallek T."/>
            <person name="Conn C.E."/>
            <person name="Ichihashi Y."/>
            <person name="Cheong K."/>
            <person name="Cui S."/>
            <person name="Der J.P."/>
            <person name="Gundlach H."/>
            <person name="Jiao Y."/>
            <person name="Hori C."/>
            <person name="Ishida J.K."/>
            <person name="Kasahara H."/>
            <person name="Kiba T."/>
            <person name="Kim M.S."/>
            <person name="Koo N."/>
            <person name="Laohavisit A."/>
            <person name="Lee Y.H."/>
            <person name="Lumba S."/>
            <person name="McCourt P."/>
            <person name="Mortimer J.C."/>
            <person name="Mutuku J.M."/>
            <person name="Nomura T."/>
            <person name="Sasaki-Sekimoto Y."/>
            <person name="Seto Y."/>
            <person name="Wang Y."/>
            <person name="Wakatake T."/>
            <person name="Sakakibara H."/>
            <person name="Demura T."/>
            <person name="Yamaguchi S."/>
            <person name="Yoneyama K."/>
            <person name="Manabe R.I."/>
            <person name="Nelson D.C."/>
            <person name="Schulman A.H."/>
            <person name="Timko M.P."/>
            <person name="dePamphilis C.W."/>
            <person name="Choi D."/>
            <person name="Shirasu K."/>
        </authorList>
    </citation>
    <scope>NUCLEOTIDE SEQUENCE [LARGE SCALE GENOMIC DNA]</scope>
    <source>
        <strain evidence="5">cv. UVA1</strain>
    </source>
</reference>
<name>A0A5A7R2Q2_STRAF</name>
<dbReference type="Proteomes" id="UP000325081">
    <property type="component" value="Unassembled WGS sequence"/>
</dbReference>
<evidence type="ECO:0000256" key="2">
    <source>
        <dbReference type="ARBA" id="ARBA00022679"/>
    </source>
</evidence>
<dbReference type="GO" id="GO:0016746">
    <property type="term" value="F:acyltransferase activity"/>
    <property type="evidence" value="ECO:0007669"/>
    <property type="project" value="UniProtKB-KW"/>
</dbReference>
<accession>A0A5A7R2Q2</accession>
<proteinExistence type="inferred from homology"/>
<sequence length="592" mass="66291">MAQSSPVVVEIISTETVKPSSPTPQHLRTHKLSYLDQLSTSLYISIIFFYNPNDDHHHLHRTSRRLSESLSHALTSFYPFAGRLLKHSSTVDCNDAGAELSVARVTGLPLADAARDPHDSARYLPACPTEDVSSYPLLLAQLNFFPCGGLAVAVRFAHIADCTSRDRAPPDVGGRRLSAGARLRPDKLAALGRRATGGHTRVELVSAFIWESFIEACNGGKELAAAIHTVSLRKRKKGLENVFGNCLMMSFAYSEKGREFRELAGKLRESIRKVDEGYIAGSEKDGEVYLGDVLGYFEKYVKGEMEGFLFTSWCGFPIYEVDFGWGRPVRICTADLPVNNFAVLIDINNGLEDGRGKGIEAWVNMAEDGIRILEKNFELISDDFGHSHICPPPRFGNPPRPPPPAAAASLNDITKNSTQESHRWHDDVEIIDSPELIYIVRSVENGRIWTEEASNMKKMYLAENWERPPELGDEHEPQESKIAGDEYLAAVHRATHSDMATDRQWFGSRLAEWCDLQRSCKGLSKTEKESNPRGEVRIADERCEKKSVPFEFLGFFDEEPAFSLKFLRFLDEKPAFSFEFLGFFLLGTHALI</sequence>
<evidence type="ECO:0000256" key="3">
    <source>
        <dbReference type="ARBA" id="ARBA00023315"/>
    </source>
</evidence>
<comment type="similarity">
    <text evidence="1">Belongs to the plant acyltransferase family.</text>
</comment>
<dbReference type="InterPro" id="IPR023213">
    <property type="entry name" value="CAT-like_dom_sf"/>
</dbReference>
<comment type="caution">
    <text evidence="4">The sequence shown here is derived from an EMBL/GenBank/DDBJ whole genome shotgun (WGS) entry which is preliminary data.</text>
</comment>
<dbReference type="Pfam" id="PF02458">
    <property type="entry name" value="Transferase"/>
    <property type="match status" value="2"/>
</dbReference>
<dbReference type="PANTHER" id="PTHR31623">
    <property type="entry name" value="F21J9.9"/>
    <property type="match status" value="1"/>
</dbReference>
<organism evidence="4 5">
    <name type="scientific">Striga asiatica</name>
    <name type="common">Asiatic witchweed</name>
    <name type="synonym">Buchnera asiatica</name>
    <dbReference type="NCBI Taxonomy" id="4170"/>
    <lineage>
        <taxon>Eukaryota</taxon>
        <taxon>Viridiplantae</taxon>
        <taxon>Streptophyta</taxon>
        <taxon>Embryophyta</taxon>
        <taxon>Tracheophyta</taxon>
        <taxon>Spermatophyta</taxon>
        <taxon>Magnoliopsida</taxon>
        <taxon>eudicotyledons</taxon>
        <taxon>Gunneridae</taxon>
        <taxon>Pentapetalae</taxon>
        <taxon>asterids</taxon>
        <taxon>lamiids</taxon>
        <taxon>Lamiales</taxon>
        <taxon>Orobanchaceae</taxon>
        <taxon>Buchnereae</taxon>
        <taxon>Striga</taxon>
    </lineage>
</organism>
<evidence type="ECO:0000256" key="1">
    <source>
        <dbReference type="ARBA" id="ARBA00009861"/>
    </source>
</evidence>
<dbReference type="Gene3D" id="3.30.559.10">
    <property type="entry name" value="Chloramphenicol acetyltransferase-like domain"/>
    <property type="match status" value="2"/>
</dbReference>
<evidence type="ECO:0000313" key="4">
    <source>
        <dbReference type="EMBL" id="GER51698.1"/>
    </source>
</evidence>